<proteinExistence type="predicted"/>
<reference evidence="1" key="1">
    <citation type="submission" date="2025-08" db="UniProtKB">
        <authorList>
            <consortium name="Ensembl"/>
        </authorList>
    </citation>
    <scope>IDENTIFICATION</scope>
</reference>
<evidence type="ECO:0000313" key="2">
    <source>
        <dbReference type="Proteomes" id="UP000694701"/>
    </source>
</evidence>
<organism evidence="1 2">
    <name type="scientific">Cyprinus carpio</name>
    <name type="common">Common carp</name>
    <dbReference type="NCBI Taxonomy" id="7962"/>
    <lineage>
        <taxon>Eukaryota</taxon>
        <taxon>Metazoa</taxon>
        <taxon>Chordata</taxon>
        <taxon>Craniata</taxon>
        <taxon>Vertebrata</taxon>
        <taxon>Euteleostomi</taxon>
        <taxon>Actinopterygii</taxon>
        <taxon>Neopterygii</taxon>
        <taxon>Teleostei</taxon>
        <taxon>Ostariophysi</taxon>
        <taxon>Cypriniformes</taxon>
        <taxon>Cyprinidae</taxon>
        <taxon>Cyprininae</taxon>
        <taxon>Cyprinus</taxon>
    </lineage>
</organism>
<dbReference type="Proteomes" id="UP000694701">
    <property type="component" value="Unplaced"/>
</dbReference>
<name>A0A8C2ENH8_CYPCA</name>
<dbReference type="AlphaFoldDB" id="A0A8C2ENH8"/>
<dbReference type="Ensembl" id="ENSCCRT00020047589.1">
    <property type="protein sequence ID" value="ENSCCRP00020043608.1"/>
    <property type="gene ID" value="ENSCCRG00020019387.1"/>
</dbReference>
<accession>A0A8C2ENH8</accession>
<evidence type="ECO:0000313" key="1">
    <source>
        <dbReference type="Ensembl" id="ENSCCRP00020043608.1"/>
    </source>
</evidence>
<protein>
    <submittedName>
        <fullName evidence="1">Uncharacterized protein</fullName>
    </submittedName>
</protein>
<sequence>HTPAPNSTHTPASCLAPSNISERFPFVCSSVSDSWIEYSDSDSLLPAPISACFWFRFWLPLTYLTPFLISTCVPDAVPKAEAIPEAPRHFTSPEAIQSTFASPQAIQSQVRFPLTVQSQVRFPLTVQSQSQVRFPLTVQSQVRFPLTVQSQVRFPLTVQSQSQVRFPLTVQSQVRSPLTLVNKVTTPWILVNKLLTSQISLTESPSVNHF</sequence>